<accession>A0ABX8HMY7</accession>
<dbReference type="Proteomes" id="UP000683401">
    <property type="component" value="Chromosome"/>
</dbReference>
<dbReference type="EMBL" id="CP076668">
    <property type="protein sequence ID" value="QWU81563.1"/>
    <property type="molecule type" value="Genomic_DNA"/>
</dbReference>
<gene>
    <name evidence="2" type="ORF">KQP88_16015</name>
</gene>
<feature type="compositionally biased region" description="Polar residues" evidence="1">
    <location>
        <begin position="11"/>
        <end position="20"/>
    </location>
</feature>
<dbReference type="RefSeq" id="WP_216703582.1">
    <property type="nucleotide sequence ID" value="NZ_CP076668.1"/>
</dbReference>
<reference evidence="3" key="1">
    <citation type="submission" date="2021-06" db="EMBL/GenBank/DDBJ databases">
        <title>Identification of Pseudomonas cichorii causing bacterial leaf black spot of flue-cured tobacco, a new disease in China.</title>
        <authorList>
            <person name="Lu C.-H."/>
        </authorList>
    </citation>
    <scope>NUCLEOTIDE SEQUENCE [LARGE SCALE GENOMIC DNA]</scope>
    <source>
        <strain evidence="3">LJ2</strain>
    </source>
</reference>
<evidence type="ECO:0000313" key="2">
    <source>
        <dbReference type="EMBL" id="QWU81563.1"/>
    </source>
</evidence>
<evidence type="ECO:0000313" key="3">
    <source>
        <dbReference type="Proteomes" id="UP000683401"/>
    </source>
</evidence>
<evidence type="ECO:0000256" key="1">
    <source>
        <dbReference type="SAM" id="MobiDB-lite"/>
    </source>
</evidence>
<name>A0ABX8HMY7_9PSED</name>
<organism evidence="2 3">
    <name type="scientific">Pseudomonas lijiangensis</name>
    <dbReference type="NCBI Taxonomy" id="2995658"/>
    <lineage>
        <taxon>Bacteria</taxon>
        <taxon>Pseudomonadati</taxon>
        <taxon>Pseudomonadota</taxon>
        <taxon>Gammaproteobacteria</taxon>
        <taxon>Pseudomonadales</taxon>
        <taxon>Pseudomonadaceae</taxon>
        <taxon>Pseudomonas</taxon>
    </lineage>
</organism>
<keyword evidence="3" id="KW-1185">Reference proteome</keyword>
<feature type="region of interest" description="Disordered" evidence="1">
    <location>
        <begin position="1"/>
        <end position="27"/>
    </location>
</feature>
<protein>
    <submittedName>
        <fullName evidence="2">Uncharacterized protein</fullName>
    </submittedName>
</protein>
<proteinExistence type="predicted"/>
<sequence length="94" mass="10632">MAGLSNPIARSEQTSPQPYRSNHFEGGSLLATSTDTEYLPVTDPFASKLPPTRFVYALTDRHYFITADFKLPETRKPLQRGFLQRSIKPGYQVI</sequence>